<accession>A0AAV4DMZ0</accession>
<dbReference type="InterPro" id="IPR026983">
    <property type="entry name" value="DHC"/>
</dbReference>
<dbReference type="PANTHER" id="PTHR22878:SF73">
    <property type="entry name" value="DYNEIN AXONEMAL HEAVY CHAIN 1"/>
    <property type="match status" value="1"/>
</dbReference>
<dbReference type="AlphaFoldDB" id="A0AAV4DMZ0"/>
<dbReference type="PANTHER" id="PTHR22878">
    <property type="entry name" value="DYNEIN HEAVY CHAIN 6, AXONEMAL-LIKE-RELATED"/>
    <property type="match status" value="1"/>
</dbReference>
<keyword evidence="2" id="KW-1185">Reference proteome</keyword>
<comment type="caution">
    <text evidence="1">The sequence shown here is derived from an EMBL/GenBank/DDBJ whole genome shotgun (WGS) entry which is preliminary data.</text>
</comment>
<name>A0AAV4DMZ0_9GAST</name>
<evidence type="ECO:0000313" key="1">
    <source>
        <dbReference type="EMBL" id="GFO45344.1"/>
    </source>
</evidence>
<organism evidence="1 2">
    <name type="scientific">Plakobranchus ocellatus</name>
    <dbReference type="NCBI Taxonomy" id="259542"/>
    <lineage>
        <taxon>Eukaryota</taxon>
        <taxon>Metazoa</taxon>
        <taxon>Spiralia</taxon>
        <taxon>Lophotrochozoa</taxon>
        <taxon>Mollusca</taxon>
        <taxon>Gastropoda</taxon>
        <taxon>Heterobranchia</taxon>
        <taxon>Euthyneura</taxon>
        <taxon>Panpulmonata</taxon>
        <taxon>Sacoglossa</taxon>
        <taxon>Placobranchoidea</taxon>
        <taxon>Plakobranchidae</taxon>
        <taxon>Plakobranchus</taxon>
    </lineage>
</organism>
<reference evidence="1 2" key="1">
    <citation type="journal article" date="2021" name="Elife">
        <title>Chloroplast acquisition without the gene transfer in kleptoplastic sea slugs, Plakobranchus ocellatus.</title>
        <authorList>
            <person name="Maeda T."/>
            <person name="Takahashi S."/>
            <person name="Yoshida T."/>
            <person name="Shimamura S."/>
            <person name="Takaki Y."/>
            <person name="Nagai Y."/>
            <person name="Toyoda A."/>
            <person name="Suzuki Y."/>
            <person name="Arimoto A."/>
            <person name="Ishii H."/>
            <person name="Satoh N."/>
            <person name="Nishiyama T."/>
            <person name="Hasebe M."/>
            <person name="Maruyama T."/>
            <person name="Minagawa J."/>
            <person name="Obokata J."/>
            <person name="Shigenobu S."/>
        </authorList>
    </citation>
    <scope>NUCLEOTIDE SEQUENCE [LARGE SCALE GENOMIC DNA]</scope>
</reference>
<dbReference type="EMBL" id="BLXT01008059">
    <property type="protein sequence ID" value="GFO45344.1"/>
    <property type="molecule type" value="Genomic_DNA"/>
</dbReference>
<dbReference type="GO" id="GO:0007018">
    <property type="term" value="P:microtubule-based movement"/>
    <property type="evidence" value="ECO:0007669"/>
    <property type="project" value="InterPro"/>
</dbReference>
<sequence>MGLVKTECDNLITTMGFFNFRVTKLFKIQEFVNTQEHATSMDSVRSLLYDSLRSFARLIVDACLATTTVRPNFHWGDSLIHSHFPPAKAPIFALDLVLDDKGAHFNCDPDALDTSLVGLFNGAVHGTWNIYQLERFIMQDISWSESPFLEAVDKDETIVRELRETMRDAIKSSLIPLKAYAKKYEEFLPIVHLDIRDYISDLENQGLTPKELEQEVLKHLKERTVTLNKIPYSIVIGPYQLNMEGVRDLLAAKRKELAMAILGIIVRNLRKKVDNVLLEYRDIRNGLSDAPSCIEDLFQLRDWITEVPNMLEGLQETANVILAEYEILDEYSYCLSEDDFTTKITMVSWPLKIQDMCEKKLAVLDEDEDRYLRQLESDVITLSERLDNNQA</sequence>
<proteinExistence type="predicted"/>
<gene>
    <name evidence="1" type="ORF">PoB_007184900</name>
</gene>
<dbReference type="Proteomes" id="UP000735302">
    <property type="component" value="Unassembled WGS sequence"/>
</dbReference>
<protein>
    <submittedName>
        <fullName evidence="1">Dynein heavy chain 1, axonemal-like</fullName>
    </submittedName>
</protein>
<evidence type="ECO:0000313" key="2">
    <source>
        <dbReference type="Proteomes" id="UP000735302"/>
    </source>
</evidence>
<dbReference type="GO" id="GO:0051959">
    <property type="term" value="F:dynein light intermediate chain binding"/>
    <property type="evidence" value="ECO:0007669"/>
    <property type="project" value="InterPro"/>
</dbReference>
<dbReference type="GO" id="GO:0030286">
    <property type="term" value="C:dynein complex"/>
    <property type="evidence" value="ECO:0007669"/>
    <property type="project" value="InterPro"/>
</dbReference>
<dbReference type="GO" id="GO:0045505">
    <property type="term" value="F:dynein intermediate chain binding"/>
    <property type="evidence" value="ECO:0007669"/>
    <property type="project" value="InterPro"/>
</dbReference>